<sequence>MSAHFGSNINAVRVADRKHVNPILEGILYTTDRKAQVAILQNESRRTSTSSSSSFFSRKNSSSSRKNSAISPDTISVASYEKEKKKKSLFGMSSHGRNHGVIGRTNIM</sequence>
<reference evidence="1" key="1">
    <citation type="submission" date="2022-08" db="EMBL/GenBank/DDBJ databases">
        <title>Genome Sequence of Lecanicillium fungicola.</title>
        <authorList>
            <person name="Buettner E."/>
        </authorList>
    </citation>
    <scope>NUCLEOTIDE SEQUENCE</scope>
    <source>
        <strain evidence="1">Babe33</strain>
    </source>
</reference>
<comment type="caution">
    <text evidence="1">The sequence shown here is derived from an EMBL/GenBank/DDBJ whole genome shotgun (WGS) entry which is preliminary data.</text>
</comment>
<evidence type="ECO:0000313" key="2">
    <source>
        <dbReference type="Proteomes" id="UP001143910"/>
    </source>
</evidence>
<name>A0ACC1MQW9_9HYPO</name>
<dbReference type="Proteomes" id="UP001143910">
    <property type="component" value="Unassembled WGS sequence"/>
</dbReference>
<gene>
    <name evidence="1" type="ORF">NQ176_g9068</name>
</gene>
<proteinExistence type="predicted"/>
<evidence type="ECO:0000313" key="1">
    <source>
        <dbReference type="EMBL" id="KAJ2968666.1"/>
    </source>
</evidence>
<keyword evidence="2" id="KW-1185">Reference proteome</keyword>
<organism evidence="1 2">
    <name type="scientific">Zarea fungicola</name>
    <dbReference type="NCBI Taxonomy" id="93591"/>
    <lineage>
        <taxon>Eukaryota</taxon>
        <taxon>Fungi</taxon>
        <taxon>Dikarya</taxon>
        <taxon>Ascomycota</taxon>
        <taxon>Pezizomycotina</taxon>
        <taxon>Sordariomycetes</taxon>
        <taxon>Hypocreomycetidae</taxon>
        <taxon>Hypocreales</taxon>
        <taxon>Cordycipitaceae</taxon>
        <taxon>Zarea</taxon>
    </lineage>
</organism>
<dbReference type="EMBL" id="JANJQO010001935">
    <property type="protein sequence ID" value="KAJ2968666.1"/>
    <property type="molecule type" value="Genomic_DNA"/>
</dbReference>
<protein>
    <submittedName>
        <fullName evidence="1">Uncharacterized protein</fullName>
    </submittedName>
</protein>
<accession>A0ACC1MQW9</accession>